<dbReference type="Proteomes" id="UP000245638">
    <property type="component" value="Unassembled WGS sequence"/>
</dbReference>
<comment type="caution">
    <text evidence="2">The sequence shown here is derived from an EMBL/GenBank/DDBJ whole genome shotgun (WGS) entry which is preliminary data.</text>
</comment>
<evidence type="ECO:0000313" key="2">
    <source>
        <dbReference type="EMBL" id="PVU74439.1"/>
    </source>
</evidence>
<reference evidence="2 3" key="1">
    <citation type="journal article" date="2015" name="Appl. Environ. Microbiol.">
        <title>Nanoarchaeota, Their Sulfolobales Host, and Nanoarchaeota Virus Distribution across Yellowstone National Park Hot Springs.</title>
        <authorList>
            <person name="Munson-McGee J.H."/>
            <person name="Field E.K."/>
            <person name="Bateson M."/>
            <person name="Rooney C."/>
            <person name="Stepanauskas R."/>
            <person name="Young M.J."/>
        </authorList>
    </citation>
    <scope>NUCLEOTIDE SEQUENCE [LARGE SCALE GENOMIC DNA]</scope>
    <source>
        <strain evidence="2">SCGC AC-742_N10</strain>
    </source>
</reference>
<protein>
    <recommendedName>
        <fullName evidence="1">Zinc-ribbon domain-containing protein</fullName>
    </recommendedName>
</protein>
<dbReference type="AlphaFoldDB" id="A0A2T9X2Y6"/>
<feature type="domain" description="Zinc-ribbon" evidence="1">
    <location>
        <begin position="3"/>
        <end position="23"/>
    </location>
</feature>
<proteinExistence type="predicted"/>
<name>A0A2T9X2Y6_9CREN</name>
<gene>
    <name evidence="2" type="ORF">DDW13_07415</name>
</gene>
<evidence type="ECO:0000259" key="1">
    <source>
        <dbReference type="Pfam" id="PF13240"/>
    </source>
</evidence>
<dbReference type="EMBL" id="QEFD01000212">
    <property type="protein sequence ID" value="PVU74439.1"/>
    <property type="molecule type" value="Genomic_DNA"/>
</dbReference>
<sequence length="271" mass="30726">MICPSCGMEIPDGVLQCPNCGYQFQLDQPDMGLLQQIQLDLSNLPFNPICGEQLIAASRYVQYSVTSQTYYPQSSPSIDIGGIINIGGQPQYNNPQTMTVSMYIYGALYVTNMRMVFHAQTFSCPRCFTQPPFNPYVDSIWYNPQAIQALIQTYRGQDPNSVNGIDVKNYKGHIIIQVSKQFDYDASNGRIRDDRDILIIPGGRVDFLDKFVDSLREDFRNAFGNDIQATLDQLLPPDLANQISQMSQCVNNNYDQFKQQALSNPDEHHFF</sequence>
<dbReference type="InterPro" id="IPR026870">
    <property type="entry name" value="Zinc_ribbon_dom"/>
</dbReference>
<evidence type="ECO:0000313" key="3">
    <source>
        <dbReference type="Proteomes" id="UP000245638"/>
    </source>
</evidence>
<organism evidence="2 3">
    <name type="scientific">Acidianus hospitalis</name>
    <dbReference type="NCBI Taxonomy" id="563177"/>
    <lineage>
        <taxon>Archaea</taxon>
        <taxon>Thermoproteota</taxon>
        <taxon>Thermoprotei</taxon>
        <taxon>Sulfolobales</taxon>
        <taxon>Sulfolobaceae</taxon>
        <taxon>Acidianus</taxon>
    </lineage>
</organism>
<accession>A0A2T9X2Y6</accession>
<dbReference type="Pfam" id="PF13240">
    <property type="entry name" value="Zn_Ribbon_1"/>
    <property type="match status" value="1"/>
</dbReference>